<protein>
    <recommendedName>
        <fullName evidence="2">SD-repeat containing protein B domain-containing protein</fullName>
    </recommendedName>
</protein>
<feature type="non-terminal residue" evidence="1">
    <location>
        <position position="1"/>
    </location>
</feature>
<dbReference type="PROSITE" id="PS00018">
    <property type="entry name" value="EF_HAND_1"/>
    <property type="match status" value="1"/>
</dbReference>
<proteinExistence type="predicted"/>
<name>X1JH82_9ZZZZ</name>
<gene>
    <name evidence="1" type="ORF">S03H2_62937</name>
</gene>
<dbReference type="InterPro" id="IPR018247">
    <property type="entry name" value="EF_Hand_1_Ca_BS"/>
</dbReference>
<dbReference type="EMBL" id="BARU01040737">
    <property type="protein sequence ID" value="GAH80880.1"/>
    <property type="molecule type" value="Genomic_DNA"/>
</dbReference>
<accession>X1JH82</accession>
<dbReference type="SUPFAM" id="SSF49464">
    <property type="entry name" value="Carboxypeptidase regulatory domain-like"/>
    <property type="match status" value="1"/>
</dbReference>
<evidence type="ECO:0000313" key="1">
    <source>
        <dbReference type="EMBL" id="GAH80880.1"/>
    </source>
</evidence>
<dbReference type="InterPro" id="IPR008969">
    <property type="entry name" value="CarboxyPept-like_regulatory"/>
</dbReference>
<sequence length="167" mass="18655">KSSYTFEPNSIEYFNVTEDKQEQQDYIGTLLTYTITGYIKNSCEVPIAGVVVDANNDGGSDITDVNGYYEVWVDYNWPGTVTPSKAHYTFEPNSTPYTGVLADQTDQDYVATNIYDLDCDGSIGYGDVAIMCGNWLDDPDLPGDFYKDEDDIVNFLDFADFGNVWGD</sequence>
<evidence type="ECO:0008006" key="2">
    <source>
        <dbReference type="Google" id="ProtNLM"/>
    </source>
</evidence>
<reference evidence="1" key="1">
    <citation type="journal article" date="2014" name="Front. Microbiol.">
        <title>High frequency of phylogenetically diverse reductive dehalogenase-homologous genes in deep subseafloor sedimentary metagenomes.</title>
        <authorList>
            <person name="Kawai M."/>
            <person name="Futagami T."/>
            <person name="Toyoda A."/>
            <person name="Takaki Y."/>
            <person name="Nishi S."/>
            <person name="Hori S."/>
            <person name="Arai W."/>
            <person name="Tsubouchi T."/>
            <person name="Morono Y."/>
            <person name="Uchiyama I."/>
            <person name="Ito T."/>
            <person name="Fujiyama A."/>
            <person name="Inagaki F."/>
            <person name="Takami H."/>
        </authorList>
    </citation>
    <scope>NUCLEOTIDE SEQUENCE</scope>
    <source>
        <strain evidence="1">Expedition CK06-06</strain>
    </source>
</reference>
<comment type="caution">
    <text evidence="1">The sequence shown here is derived from an EMBL/GenBank/DDBJ whole genome shotgun (WGS) entry which is preliminary data.</text>
</comment>
<dbReference type="AlphaFoldDB" id="X1JH82"/>
<dbReference type="Gene3D" id="2.60.40.1120">
    <property type="entry name" value="Carboxypeptidase-like, regulatory domain"/>
    <property type="match status" value="1"/>
</dbReference>
<organism evidence="1">
    <name type="scientific">marine sediment metagenome</name>
    <dbReference type="NCBI Taxonomy" id="412755"/>
    <lineage>
        <taxon>unclassified sequences</taxon>
        <taxon>metagenomes</taxon>
        <taxon>ecological metagenomes</taxon>
    </lineage>
</organism>